<keyword evidence="1" id="KW-0812">Transmembrane</keyword>
<name>A0ABS0WV53_9FLAO</name>
<dbReference type="RefSeq" id="WP_198842524.1">
    <property type="nucleotide sequence ID" value="NZ_JAEHFJ010000009.1"/>
</dbReference>
<protein>
    <recommendedName>
        <fullName evidence="4">DUF4190 domain-containing protein</fullName>
    </recommendedName>
</protein>
<sequence length="267" mass="30216">MTETLENKSQENNTEDIKLYAANAITMATFFGGPLAAGYLIGENFKALNKPTEGKFALLIGIVASILLLVGMFMIPEHILDNIPNFLIPAVYTAIIWGILEARQGVVLKQHKENNNSFFSGWRAAGVGIISLIILLLAVFGYAYLSTDADLYDEYDTAMAEFSKNETESLVFYNHLETATNTELIKELEEKTIPTWKKNIKIINNTNVKGYLPPDLVIQNEHLLKYSELRLQAFQLFRKALQEDTDAYTQQLEQIHQKIDTELENFN</sequence>
<feature type="transmembrane region" description="Helical" evidence="1">
    <location>
        <begin position="121"/>
        <end position="145"/>
    </location>
</feature>
<comment type="caution">
    <text evidence="2">The sequence shown here is derived from an EMBL/GenBank/DDBJ whole genome shotgun (WGS) entry which is preliminary data.</text>
</comment>
<keyword evidence="1" id="KW-0472">Membrane</keyword>
<gene>
    <name evidence="2" type="ORF">JBL43_16605</name>
</gene>
<keyword evidence="3" id="KW-1185">Reference proteome</keyword>
<feature type="transmembrane region" description="Helical" evidence="1">
    <location>
        <begin position="82"/>
        <end position="100"/>
    </location>
</feature>
<proteinExistence type="predicted"/>
<feature type="transmembrane region" description="Helical" evidence="1">
    <location>
        <begin position="20"/>
        <end position="42"/>
    </location>
</feature>
<evidence type="ECO:0000313" key="2">
    <source>
        <dbReference type="EMBL" id="MBJ2175877.1"/>
    </source>
</evidence>
<evidence type="ECO:0008006" key="4">
    <source>
        <dbReference type="Google" id="ProtNLM"/>
    </source>
</evidence>
<accession>A0ABS0WV53</accession>
<dbReference type="EMBL" id="JAEHFJ010000009">
    <property type="protein sequence ID" value="MBJ2175877.1"/>
    <property type="molecule type" value="Genomic_DNA"/>
</dbReference>
<evidence type="ECO:0000256" key="1">
    <source>
        <dbReference type="SAM" id="Phobius"/>
    </source>
</evidence>
<evidence type="ECO:0000313" key="3">
    <source>
        <dbReference type="Proteomes" id="UP000623301"/>
    </source>
</evidence>
<feature type="transmembrane region" description="Helical" evidence="1">
    <location>
        <begin position="54"/>
        <end position="76"/>
    </location>
</feature>
<dbReference type="Proteomes" id="UP000623301">
    <property type="component" value="Unassembled WGS sequence"/>
</dbReference>
<organism evidence="2 3">
    <name type="scientific">Aureibaculum flavum</name>
    <dbReference type="NCBI Taxonomy" id="2795986"/>
    <lineage>
        <taxon>Bacteria</taxon>
        <taxon>Pseudomonadati</taxon>
        <taxon>Bacteroidota</taxon>
        <taxon>Flavobacteriia</taxon>
        <taxon>Flavobacteriales</taxon>
        <taxon>Flavobacteriaceae</taxon>
        <taxon>Aureibaculum</taxon>
    </lineage>
</organism>
<reference evidence="2 3" key="1">
    <citation type="submission" date="2020-12" db="EMBL/GenBank/DDBJ databases">
        <title>Aureibaculum luteum sp. nov. and Aureibaculum flavum sp. nov., novel members of the family Flavobacteriaceae isolated from Antarctic intertidal sediments.</title>
        <authorList>
            <person name="He X."/>
            <person name="Zhang X."/>
        </authorList>
    </citation>
    <scope>NUCLEOTIDE SEQUENCE [LARGE SCALE GENOMIC DNA]</scope>
    <source>
        <strain evidence="2 3">A20</strain>
    </source>
</reference>
<keyword evidence="1" id="KW-1133">Transmembrane helix</keyword>